<reference evidence="5 6" key="1">
    <citation type="submission" date="2020-08" db="EMBL/GenBank/DDBJ databases">
        <title>Genomic Encyclopedia of Type Strains, Phase IV (KMG-IV): sequencing the most valuable type-strain genomes for metagenomic binning, comparative biology and taxonomic classification.</title>
        <authorList>
            <person name="Goeker M."/>
        </authorList>
    </citation>
    <scope>NUCLEOTIDE SEQUENCE [LARGE SCALE GENOMIC DNA]</scope>
    <source>
        <strain evidence="5 6">DSM 18233</strain>
    </source>
</reference>
<dbReference type="Proteomes" id="UP000543030">
    <property type="component" value="Unassembled WGS sequence"/>
</dbReference>
<evidence type="ECO:0000256" key="3">
    <source>
        <dbReference type="ARBA" id="ARBA00023163"/>
    </source>
</evidence>
<keyword evidence="3" id="KW-0804">Transcription</keyword>
<proteinExistence type="predicted"/>
<evidence type="ECO:0000256" key="1">
    <source>
        <dbReference type="ARBA" id="ARBA00023015"/>
    </source>
</evidence>
<dbReference type="InterPro" id="IPR054015">
    <property type="entry name" value="ExsA-like_N"/>
</dbReference>
<comment type="caution">
    <text evidence="5">The sequence shown here is derived from an EMBL/GenBank/DDBJ whole genome shotgun (WGS) entry which is preliminary data.</text>
</comment>
<protein>
    <submittedName>
        <fullName evidence="5">AraC-like DNA-binding protein</fullName>
    </submittedName>
</protein>
<dbReference type="Pfam" id="PF12833">
    <property type="entry name" value="HTH_18"/>
    <property type="match status" value="1"/>
</dbReference>
<dbReference type="PANTHER" id="PTHR47894">
    <property type="entry name" value="HTH-TYPE TRANSCRIPTIONAL REGULATOR GADX"/>
    <property type="match status" value="1"/>
</dbReference>
<dbReference type="EMBL" id="JACHHN010000003">
    <property type="protein sequence ID" value="MBB5191041.1"/>
    <property type="molecule type" value="Genomic_DNA"/>
</dbReference>
<evidence type="ECO:0000259" key="4">
    <source>
        <dbReference type="PROSITE" id="PS01124"/>
    </source>
</evidence>
<gene>
    <name evidence="5" type="ORF">HNQ50_001764</name>
</gene>
<dbReference type="InterPro" id="IPR018062">
    <property type="entry name" value="HTH_AraC-typ_CS"/>
</dbReference>
<dbReference type="InterPro" id="IPR037923">
    <property type="entry name" value="HTH-like"/>
</dbReference>
<dbReference type="SMART" id="SM00342">
    <property type="entry name" value="HTH_ARAC"/>
    <property type="match status" value="1"/>
</dbReference>
<dbReference type="SUPFAM" id="SSF46689">
    <property type="entry name" value="Homeodomain-like"/>
    <property type="match status" value="1"/>
</dbReference>
<name>A0A840RFM5_9NEIS</name>
<evidence type="ECO:0000313" key="6">
    <source>
        <dbReference type="Proteomes" id="UP000543030"/>
    </source>
</evidence>
<dbReference type="InterPro" id="IPR018060">
    <property type="entry name" value="HTH_AraC"/>
</dbReference>
<dbReference type="RefSeq" id="WP_184099601.1">
    <property type="nucleotide sequence ID" value="NZ_JACHHN010000003.1"/>
</dbReference>
<feature type="domain" description="HTH araC/xylS-type" evidence="4">
    <location>
        <begin position="184"/>
        <end position="281"/>
    </location>
</feature>
<keyword evidence="6" id="KW-1185">Reference proteome</keyword>
<dbReference type="PROSITE" id="PS00041">
    <property type="entry name" value="HTH_ARAC_FAMILY_1"/>
    <property type="match status" value="1"/>
</dbReference>
<keyword evidence="2 5" id="KW-0238">DNA-binding</keyword>
<dbReference type="SUPFAM" id="SSF51215">
    <property type="entry name" value="Regulatory protein AraC"/>
    <property type="match status" value="1"/>
</dbReference>
<evidence type="ECO:0000256" key="2">
    <source>
        <dbReference type="ARBA" id="ARBA00023125"/>
    </source>
</evidence>
<dbReference type="AlphaFoldDB" id="A0A840RFM5"/>
<evidence type="ECO:0000313" key="5">
    <source>
        <dbReference type="EMBL" id="MBB5191041.1"/>
    </source>
</evidence>
<organism evidence="5 6">
    <name type="scientific">Silvimonas terrae</name>
    <dbReference type="NCBI Taxonomy" id="300266"/>
    <lineage>
        <taxon>Bacteria</taxon>
        <taxon>Pseudomonadati</taxon>
        <taxon>Pseudomonadota</taxon>
        <taxon>Betaproteobacteria</taxon>
        <taxon>Neisseriales</taxon>
        <taxon>Chitinibacteraceae</taxon>
        <taxon>Silvimonas</taxon>
    </lineage>
</organism>
<dbReference type="GO" id="GO:0003700">
    <property type="term" value="F:DNA-binding transcription factor activity"/>
    <property type="evidence" value="ECO:0007669"/>
    <property type="project" value="InterPro"/>
</dbReference>
<keyword evidence="1" id="KW-0805">Transcription regulation</keyword>
<sequence length="298" mass="33225">MHQTLLSQLMALPHLAERTFVGGAALFRFHHRVQVQRTPYFIPCLIAVLAGEKHIKTTSGEYVCRAGDWFTVSAGTSITFTNVPDPAQGFFAAVVIAADASMMQRFRQRYASVLPAQLDDHPLLAPDTACRQALHDYISEILITRHDKLSDALVELRWEALWLALARQGVARDVVLAQPGRWRERVVWTLYGNVAADWHADEVARKLALSESSLRRRLRDEGASFSELLLDVRMERALAMVMDGSTPIQRIAEACGYISPSRFAGAFRQRFGLSPLALRASFQTPVASPHMDSQLSLA</sequence>
<dbReference type="PROSITE" id="PS01124">
    <property type="entry name" value="HTH_ARAC_FAMILY_2"/>
    <property type="match status" value="1"/>
</dbReference>
<dbReference type="GO" id="GO:0000976">
    <property type="term" value="F:transcription cis-regulatory region binding"/>
    <property type="evidence" value="ECO:0007669"/>
    <property type="project" value="TreeGrafter"/>
</dbReference>
<dbReference type="InterPro" id="IPR009057">
    <property type="entry name" value="Homeodomain-like_sf"/>
</dbReference>
<dbReference type="GO" id="GO:0005829">
    <property type="term" value="C:cytosol"/>
    <property type="evidence" value="ECO:0007669"/>
    <property type="project" value="TreeGrafter"/>
</dbReference>
<dbReference type="Pfam" id="PF22200">
    <property type="entry name" value="ExsA_N"/>
    <property type="match status" value="1"/>
</dbReference>
<dbReference type="PANTHER" id="PTHR47894:SF4">
    <property type="entry name" value="HTH-TYPE TRANSCRIPTIONAL REGULATOR GADX"/>
    <property type="match status" value="1"/>
</dbReference>
<dbReference type="Gene3D" id="1.10.10.60">
    <property type="entry name" value="Homeodomain-like"/>
    <property type="match status" value="1"/>
</dbReference>
<accession>A0A840RFM5</accession>